<proteinExistence type="predicted"/>
<accession>A0A841J330</accession>
<dbReference type="Proteomes" id="UP000552700">
    <property type="component" value="Unassembled WGS sequence"/>
</dbReference>
<dbReference type="AlphaFoldDB" id="A0A841J330"/>
<gene>
    <name evidence="1" type="ORF">FHS92_000625</name>
</gene>
<comment type="caution">
    <text evidence="1">The sequence shown here is derived from an EMBL/GenBank/DDBJ whole genome shotgun (WGS) entry which is preliminary data.</text>
</comment>
<keyword evidence="2" id="KW-1185">Reference proteome</keyword>
<evidence type="ECO:0000313" key="2">
    <source>
        <dbReference type="Proteomes" id="UP000552700"/>
    </source>
</evidence>
<reference evidence="1 2" key="1">
    <citation type="submission" date="2020-08" db="EMBL/GenBank/DDBJ databases">
        <title>Genomic Encyclopedia of Type Strains, Phase IV (KMG-IV): sequencing the most valuable type-strain genomes for metagenomic binning, comparative biology and taxonomic classification.</title>
        <authorList>
            <person name="Goeker M."/>
        </authorList>
    </citation>
    <scope>NUCLEOTIDE SEQUENCE [LARGE SCALE GENOMIC DNA]</scope>
    <source>
        <strain evidence="1 2">DSM 102255</strain>
    </source>
</reference>
<name>A0A841J330_9SPHN</name>
<sequence>MDKADMNVLERVKALITRLTPEPICDDCVTEKLGLSIRQHANHKTRELAGSHGFERRLDMCSICGATKKVIRHR</sequence>
<dbReference type="RefSeq" id="WP_246351748.1">
    <property type="nucleotide sequence ID" value="NZ_JACIJP010000001.1"/>
</dbReference>
<protein>
    <submittedName>
        <fullName evidence="1">Uncharacterized protein</fullName>
    </submittedName>
</protein>
<dbReference type="EMBL" id="JACIJP010000001">
    <property type="protein sequence ID" value="MBB6122918.1"/>
    <property type="molecule type" value="Genomic_DNA"/>
</dbReference>
<organism evidence="1 2">
    <name type="scientific">Sphingobium subterraneum</name>
    <dbReference type="NCBI Taxonomy" id="627688"/>
    <lineage>
        <taxon>Bacteria</taxon>
        <taxon>Pseudomonadati</taxon>
        <taxon>Pseudomonadota</taxon>
        <taxon>Alphaproteobacteria</taxon>
        <taxon>Sphingomonadales</taxon>
        <taxon>Sphingomonadaceae</taxon>
        <taxon>Sphingobium</taxon>
    </lineage>
</organism>
<evidence type="ECO:0000313" key="1">
    <source>
        <dbReference type="EMBL" id="MBB6122918.1"/>
    </source>
</evidence>